<dbReference type="Proteomes" id="UP000222542">
    <property type="component" value="Unassembled WGS sequence"/>
</dbReference>
<keyword evidence="4 12" id="KW-0812">Transmembrane</keyword>
<evidence type="ECO:0000256" key="8">
    <source>
        <dbReference type="ARBA" id="ARBA00023004"/>
    </source>
</evidence>
<evidence type="ECO:0000256" key="3">
    <source>
        <dbReference type="ARBA" id="ARBA00022617"/>
    </source>
</evidence>
<evidence type="ECO:0000256" key="2">
    <source>
        <dbReference type="ARBA" id="ARBA00010617"/>
    </source>
</evidence>
<comment type="cofactor">
    <cofactor evidence="11">
        <name>heme</name>
        <dbReference type="ChEBI" id="CHEBI:30413"/>
    </cofactor>
</comment>
<feature type="transmembrane region" description="Helical" evidence="12">
    <location>
        <begin position="12"/>
        <end position="32"/>
    </location>
</feature>
<reference evidence="14 15" key="1">
    <citation type="journal article" date="2014" name="Nat. Genet.">
        <title>Genome sequence of the hot pepper provides insights into the evolution of pungency in Capsicum species.</title>
        <authorList>
            <person name="Kim S."/>
            <person name="Park M."/>
            <person name="Yeom S.I."/>
            <person name="Kim Y.M."/>
            <person name="Lee J.M."/>
            <person name="Lee H.A."/>
            <person name="Seo E."/>
            <person name="Choi J."/>
            <person name="Cheong K."/>
            <person name="Kim K.T."/>
            <person name="Jung K."/>
            <person name="Lee G.W."/>
            <person name="Oh S.K."/>
            <person name="Bae C."/>
            <person name="Kim S.B."/>
            <person name="Lee H.Y."/>
            <person name="Kim S.Y."/>
            <person name="Kim M.S."/>
            <person name="Kang B.C."/>
            <person name="Jo Y.D."/>
            <person name="Yang H.B."/>
            <person name="Jeong H.J."/>
            <person name="Kang W.H."/>
            <person name="Kwon J.K."/>
            <person name="Shin C."/>
            <person name="Lim J.Y."/>
            <person name="Park J.H."/>
            <person name="Huh J.H."/>
            <person name="Kim J.S."/>
            <person name="Kim B.D."/>
            <person name="Cohen O."/>
            <person name="Paran I."/>
            <person name="Suh M.C."/>
            <person name="Lee S.B."/>
            <person name="Kim Y.K."/>
            <person name="Shin Y."/>
            <person name="Noh S.J."/>
            <person name="Park J."/>
            <person name="Seo Y.S."/>
            <person name="Kwon S.Y."/>
            <person name="Kim H.A."/>
            <person name="Park J.M."/>
            <person name="Kim H.J."/>
            <person name="Choi S.B."/>
            <person name="Bosland P.W."/>
            <person name="Reeves G."/>
            <person name="Jo S.H."/>
            <person name="Lee B.W."/>
            <person name="Cho H.T."/>
            <person name="Choi H.S."/>
            <person name="Lee M.S."/>
            <person name="Yu Y."/>
            <person name="Do Choi Y."/>
            <person name="Park B.S."/>
            <person name="van Deynze A."/>
            <person name="Ashrafi H."/>
            <person name="Hill T."/>
            <person name="Kim W.T."/>
            <person name="Pai H.S."/>
            <person name="Ahn H.K."/>
            <person name="Yeam I."/>
            <person name="Giovannoni J.J."/>
            <person name="Rose J.K."/>
            <person name="Sorensen I."/>
            <person name="Lee S.J."/>
            <person name="Kim R.W."/>
            <person name="Choi I.Y."/>
            <person name="Choi B.S."/>
            <person name="Lim J.S."/>
            <person name="Lee Y.H."/>
            <person name="Choi D."/>
        </authorList>
    </citation>
    <scope>NUCLEOTIDE SEQUENCE [LARGE SCALE GENOMIC DNA]</scope>
    <source>
        <strain evidence="15">cv. CM334</strain>
    </source>
</reference>
<reference evidence="14 15" key="2">
    <citation type="journal article" date="2017" name="Genome Biol.">
        <title>New reference genome sequences of hot pepper reveal the massive evolution of plant disease-resistance genes by retroduplication.</title>
        <authorList>
            <person name="Kim S."/>
            <person name="Park J."/>
            <person name="Yeom S.I."/>
            <person name="Kim Y.M."/>
            <person name="Seo E."/>
            <person name="Kim K.T."/>
            <person name="Kim M.S."/>
            <person name="Lee J.M."/>
            <person name="Cheong K."/>
            <person name="Shin H.S."/>
            <person name="Kim S.B."/>
            <person name="Han K."/>
            <person name="Lee J."/>
            <person name="Park M."/>
            <person name="Lee H.A."/>
            <person name="Lee H.Y."/>
            <person name="Lee Y."/>
            <person name="Oh S."/>
            <person name="Lee J.H."/>
            <person name="Choi E."/>
            <person name="Choi E."/>
            <person name="Lee S.E."/>
            <person name="Jeon J."/>
            <person name="Kim H."/>
            <person name="Choi G."/>
            <person name="Song H."/>
            <person name="Lee J."/>
            <person name="Lee S.C."/>
            <person name="Kwon J.K."/>
            <person name="Lee H.Y."/>
            <person name="Koo N."/>
            <person name="Hong Y."/>
            <person name="Kim R.W."/>
            <person name="Kang W.H."/>
            <person name="Huh J.H."/>
            <person name="Kang B.C."/>
            <person name="Yang T.J."/>
            <person name="Lee Y.H."/>
            <person name="Bennetzen J.L."/>
            <person name="Choi D."/>
        </authorList>
    </citation>
    <scope>NUCLEOTIDE SEQUENCE [LARGE SCALE GENOMIC DNA]</scope>
    <source>
        <strain evidence="15">cv. CM334</strain>
    </source>
</reference>
<keyword evidence="6 12" id="KW-1133">Transmembrane helix</keyword>
<keyword evidence="15" id="KW-1185">Reference proteome</keyword>
<dbReference type="PANTHER" id="PTHR24282">
    <property type="entry name" value="CYTOCHROME P450 FAMILY MEMBER"/>
    <property type="match status" value="1"/>
</dbReference>
<dbReference type="Gene3D" id="1.10.630.10">
    <property type="entry name" value="Cytochrome P450"/>
    <property type="match status" value="1"/>
</dbReference>
<evidence type="ECO:0000256" key="12">
    <source>
        <dbReference type="SAM" id="Phobius"/>
    </source>
</evidence>
<evidence type="ECO:0000256" key="11">
    <source>
        <dbReference type="PIRSR" id="PIRSR602401-1"/>
    </source>
</evidence>
<dbReference type="PROSITE" id="PS00086">
    <property type="entry name" value="CYTOCHROME_P450"/>
    <property type="match status" value="1"/>
</dbReference>
<dbReference type="Pfam" id="PF24626">
    <property type="entry name" value="SH3_Tf2-1"/>
    <property type="match status" value="1"/>
</dbReference>
<evidence type="ECO:0000256" key="1">
    <source>
        <dbReference type="ARBA" id="ARBA00004370"/>
    </source>
</evidence>
<dbReference type="OMA" id="NFAIMEY"/>
<dbReference type="AlphaFoldDB" id="A0A2G2ZZ47"/>
<evidence type="ECO:0000313" key="14">
    <source>
        <dbReference type="EMBL" id="PHT87250.1"/>
    </source>
</evidence>
<evidence type="ECO:0000256" key="7">
    <source>
        <dbReference type="ARBA" id="ARBA00023002"/>
    </source>
</evidence>
<dbReference type="GO" id="GO:0020037">
    <property type="term" value="F:heme binding"/>
    <property type="evidence" value="ECO:0007669"/>
    <property type="project" value="InterPro"/>
</dbReference>
<accession>A0A2G2ZZ47</accession>
<dbReference type="PANTHER" id="PTHR24282:SF15">
    <property type="entry name" value="CYTOCHROME P450, FAMILY 715, SUBFAMILY A, POLYPEPTIDE 1"/>
    <property type="match status" value="1"/>
</dbReference>
<organism evidence="14 15">
    <name type="scientific">Capsicum annuum</name>
    <name type="common">Capsicum pepper</name>
    <dbReference type="NCBI Taxonomy" id="4072"/>
    <lineage>
        <taxon>Eukaryota</taxon>
        <taxon>Viridiplantae</taxon>
        <taxon>Streptophyta</taxon>
        <taxon>Embryophyta</taxon>
        <taxon>Tracheophyta</taxon>
        <taxon>Spermatophyta</taxon>
        <taxon>Magnoliopsida</taxon>
        <taxon>eudicotyledons</taxon>
        <taxon>Gunneridae</taxon>
        <taxon>Pentapetalae</taxon>
        <taxon>asterids</taxon>
        <taxon>lamiids</taxon>
        <taxon>Solanales</taxon>
        <taxon>Solanaceae</taxon>
        <taxon>Solanoideae</taxon>
        <taxon>Capsiceae</taxon>
        <taxon>Capsicum</taxon>
    </lineage>
</organism>
<dbReference type="Pfam" id="PF00067">
    <property type="entry name" value="p450"/>
    <property type="match status" value="1"/>
</dbReference>
<keyword evidence="10 12" id="KW-0472">Membrane</keyword>
<dbReference type="InterPro" id="IPR050665">
    <property type="entry name" value="Cytochrome_P450_Monooxygen"/>
</dbReference>
<dbReference type="GO" id="GO:0016705">
    <property type="term" value="F:oxidoreductase activity, acting on paired donors, with incorporation or reduction of molecular oxygen"/>
    <property type="evidence" value="ECO:0007669"/>
    <property type="project" value="InterPro"/>
</dbReference>
<keyword evidence="3 11" id="KW-0349">Heme</keyword>
<comment type="subcellular location">
    <subcellularLocation>
        <location evidence="1">Membrane</location>
    </subcellularLocation>
</comment>
<dbReference type="InterPro" id="IPR002401">
    <property type="entry name" value="Cyt_P450_E_grp-I"/>
</dbReference>
<comment type="similarity">
    <text evidence="2">Belongs to the cytochrome P450 family.</text>
</comment>
<feature type="domain" description="Tf2-1-like SH3-like" evidence="13">
    <location>
        <begin position="615"/>
        <end position="666"/>
    </location>
</feature>
<dbReference type="SUPFAM" id="SSF48264">
    <property type="entry name" value="Cytochrome P450"/>
    <property type="match status" value="1"/>
</dbReference>
<dbReference type="Gramene" id="PHT87250">
    <property type="protein sequence ID" value="PHT87250"/>
    <property type="gene ID" value="T459_09356"/>
</dbReference>
<dbReference type="EMBL" id="AYRZ02000003">
    <property type="protein sequence ID" value="PHT87250.1"/>
    <property type="molecule type" value="Genomic_DNA"/>
</dbReference>
<evidence type="ECO:0000256" key="4">
    <source>
        <dbReference type="ARBA" id="ARBA00022692"/>
    </source>
</evidence>
<evidence type="ECO:0000313" key="15">
    <source>
        <dbReference type="Proteomes" id="UP000222542"/>
    </source>
</evidence>
<keyword evidence="8 11" id="KW-0408">Iron</keyword>
<evidence type="ECO:0000256" key="9">
    <source>
        <dbReference type="ARBA" id="ARBA00023033"/>
    </source>
</evidence>
<keyword evidence="7" id="KW-0560">Oxidoreductase</keyword>
<dbReference type="InterPro" id="IPR001128">
    <property type="entry name" value="Cyt_P450"/>
</dbReference>
<dbReference type="InterPro" id="IPR056924">
    <property type="entry name" value="SH3_Tf2-1"/>
</dbReference>
<protein>
    <recommendedName>
        <fullName evidence="13">Tf2-1-like SH3-like domain-containing protein</fullName>
    </recommendedName>
</protein>
<keyword evidence="9" id="KW-0503">Monooxygenase</keyword>
<dbReference type="InterPro" id="IPR017972">
    <property type="entry name" value="Cyt_P450_CS"/>
</dbReference>
<dbReference type="PRINTS" id="PR00463">
    <property type="entry name" value="EP450I"/>
</dbReference>
<dbReference type="PRINTS" id="PR00385">
    <property type="entry name" value="P450"/>
</dbReference>
<dbReference type="GO" id="GO:0004497">
    <property type="term" value="F:monooxygenase activity"/>
    <property type="evidence" value="ECO:0000318"/>
    <property type="project" value="GO_Central"/>
</dbReference>
<evidence type="ECO:0000256" key="5">
    <source>
        <dbReference type="ARBA" id="ARBA00022723"/>
    </source>
</evidence>
<evidence type="ECO:0000259" key="13">
    <source>
        <dbReference type="Pfam" id="PF24626"/>
    </source>
</evidence>
<keyword evidence="5 11" id="KW-0479">Metal-binding</keyword>
<dbReference type="InterPro" id="IPR036396">
    <property type="entry name" value="Cyt_P450_sf"/>
</dbReference>
<evidence type="ECO:0000256" key="6">
    <source>
        <dbReference type="ARBA" id="ARBA00022989"/>
    </source>
</evidence>
<proteinExistence type="inferred from homology"/>
<name>A0A2G2ZZ47_CAPAN</name>
<sequence length="729" mass="83295">MEFFKFSQGASLLGMVTILFMLCKVVYSWWIMPKLIYRKLKANGFDGPTPNFPFGNINDMKKELMMKRVSSSSSSSVNAISHDIHALAFPYFATWQKLHGKVFIYWLGTEPFVYIADPEFIKKMSAGVMGKSWGKPTVFKMDRKAMFGKGLVMVEGDEWVRHRHVITPAFTPANLKGMATVMADSATHMLDRWAALINSGNPEIDVESEIISTAGEIIAKTSFGISYVDGEKVFEKLRNVQITLFKSTRYVGVPYGNQIMCPKETLKAHNLGKEIDSLLMSIIDERKKMNKDIDRAGHDLLSLLLAGNGRTLSTREMVDECKTFFFAGHETTALALTWTLLLLAQHPEWQTQLREEIKQVMGDGEIDATKLVGLRKMGWVMNEVLRLYSPAPNVQRQAREDIQVDDLVIPNGTNMWIDVVSMHHDKELWGEKVNEFKPDRFKDDIHGGCKHKMGYLPFGFGGRMCIGRNLTMMEYKVVLSLILTRVALINLDRDAISWHKSYMRARTAAKDPSWSEYILAINDRFGNNFEDPMKAIKNLQQTGSVKFIKLSLTVIKLMYKDEYRSKKQLYIIEVLEDEDTTEISNSNVVQELLNKPEDYMTISFQAFTGVPGYQTIRVTRPFNKLVTKYYGPYMVDARIVIVAYRLLLPKDILILPTLHVSQLKKCYAVPMSFTHPLVLYLSSLFYPSPESVLDRRMVKRGNEVVDQVLVKLTNFDAVQATWNCFRVTH</sequence>
<feature type="binding site" description="axial binding residue" evidence="11">
    <location>
        <position position="465"/>
    </location>
    <ligand>
        <name>heme</name>
        <dbReference type="ChEBI" id="CHEBI:30413"/>
    </ligand>
    <ligandPart>
        <name>Fe</name>
        <dbReference type="ChEBI" id="CHEBI:18248"/>
    </ligandPart>
</feature>
<comment type="caution">
    <text evidence="14">The sequence shown here is derived from an EMBL/GenBank/DDBJ whole genome shotgun (WGS) entry which is preliminary data.</text>
</comment>
<dbReference type="GO" id="GO:0016020">
    <property type="term" value="C:membrane"/>
    <property type="evidence" value="ECO:0007669"/>
    <property type="project" value="UniProtKB-SubCell"/>
</dbReference>
<dbReference type="STRING" id="4072.A0A2G2ZZ47"/>
<evidence type="ECO:0000256" key="10">
    <source>
        <dbReference type="ARBA" id="ARBA00023136"/>
    </source>
</evidence>
<dbReference type="GO" id="GO:0005506">
    <property type="term" value="F:iron ion binding"/>
    <property type="evidence" value="ECO:0007669"/>
    <property type="project" value="InterPro"/>
</dbReference>
<gene>
    <name evidence="14" type="ORF">T459_09356</name>
</gene>